<proteinExistence type="predicted"/>
<evidence type="ECO:0000313" key="1">
    <source>
        <dbReference type="EMBL" id="GGG32067.1"/>
    </source>
</evidence>
<accession>A0ABQ1WK72</accession>
<name>A0ABQ1WK72_9BACT</name>
<evidence type="ECO:0000313" key="2">
    <source>
        <dbReference type="Proteomes" id="UP000634043"/>
    </source>
</evidence>
<sequence>MIMAAFGAFDKEYTIQELIAHYDSKQAEMLALKSYFQSIVPAHHTVKIEFTDNNELNIFHISTLDTTTGSKMRNDNWDLKIKSARVDSMITSLGWSRKTLKILKAKLDEAGCISVTNSSPFNIGFQRSGMGMYFYNLFDKPIPDSLRANYDDSCTYVLYTDQVVLEYGGGAVGPQCFPW</sequence>
<keyword evidence="2" id="KW-1185">Reference proteome</keyword>
<protein>
    <submittedName>
        <fullName evidence="1">Uncharacterized protein</fullName>
    </submittedName>
</protein>
<gene>
    <name evidence="1" type="ORF">GCM10011323_39250</name>
</gene>
<dbReference type="Proteomes" id="UP000634043">
    <property type="component" value="Unassembled WGS sequence"/>
</dbReference>
<comment type="caution">
    <text evidence="1">The sequence shown here is derived from an EMBL/GenBank/DDBJ whole genome shotgun (WGS) entry which is preliminary data.</text>
</comment>
<organism evidence="1 2">
    <name type="scientific">Pontibacter amylolyticus</name>
    <dbReference type="NCBI Taxonomy" id="1424080"/>
    <lineage>
        <taxon>Bacteria</taxon>
        <taxon>Pseudomonadati</taxon>
        <taxon>Bacteroidota</taxon>
        <taxon>Cytophagia</taxon>
        <taxon>Cytophagales</taxon>
        <taxon>Hymenobacteraceae</taxon>
        <taxon>Pontibacter</taxon>
    </lineage>
</organism>
<dbReference type="EMBL" id="BMFP01000011">
    <property type="protein sequence ID" value="GGG32067.1"/>
    <property type="molecule type" value="Genomic_DNA"/>
</dbReference>
<reference evidence="2" key="1">
    <citation type="journal article" date="2019" name="Int. J. Syst. Evol. Microbiol.">
        <title>The Global Catalogue of Microorganisms (GCM) 10K type strain sequencing project: providing services to taxonomists for standard genome sequencing and annotation.</title>
        <authorList>
            <consortium name="The Broad Institute Genomics Platform"/>
            <consortium name="The Broad Institute Genome Sequencing Center for Infectious Disease"/>
            <person name="Wu L."/>
            <person name="Ma J."/>
        </authorList>
    </citation>
    <scope>NUCLEOTIDE SEQUENCE [LARGE SCALE GENOMIC DNA]</scope>
    <source>
        <strain evidence="2">CGMCC 1.12749</strain>
    </source>
</reference>